<dbReference type="AlphaFoldDB" id="A0A9D4QX05"/>
<reference evidence="1" key="2">
    <citation type="submission" date="2020-11" db="EMBL/GenBank/DDBJ databases">
        <authorList>
            <person name="McCartney M.A."/>
            <person name="Auch B."/>
            <person name="Kono T."/>
            <person name="Mallez S."/>
            <person name="Becker A."/>
            <person name="Gohl D.M."/>
            <person name="Silverstein K.A.T."/>
            <person name="Koren S."/>
            <person name="Bechman K.B."/>
            <person name="Herman A."/>
            <person name="Abrahante J.E."/>
            <person name="Garbe J."/>
        </authorList>
    </citation>
    <scope>NUCLEOTIDE SEQUENCE</scope>
    <source>
        <strain evidence="1">Duluth1</strain>
        <tissue evidence="1">Whole animal</tissue>
    </source>
</reference>
<accession>A0A9D4QX05</accession>
<protein>
    <submittedName>
        <fullName evidence="1">Uncharacterized protein</fullName>
    </submittedName>
</protein>
<organism evidence="1 2">
    <name type="scientific">Dreissena polymorpha</name>
    <name type="common">Zebra mussel</name>
    <name type="synonym">Mytilus polymorpha</name>
    <dbReference type="NCBI Taxonomy" id="45954"/>
    <lineage>
        <taxon>Eukaryota</taxon>
        <taxon>Metazoa</taxon>
        <taxon>Spiralia</taxon>
        <taxon>Lophotrochozoa</taxon>
        <taxon>Mollusca</taxon>
        <taxon>Bivalvia</taxon>
        <taxon>Autobranchia</taxon>
        <taxon>Heteroconchia</taxon>
        <taxon>Euheterodonta</taxon>
        <taxon>Imparidentia</taxon>
        <taxon>Neoheterodontei</taxon>
        <taxon>Myida</taxon>
        <taxon>Dreissenoidea</taxon>
        <taxon>Dreissenidae</taxon>
        <taxon>Dreissena</taxon>
    </lineage>
</organism>
<gene>
    <name evidence="1" type="ORF">DPMN_089088</name>
</gene>
<dbReference type="EMBL" id="JAIWYP010000003">
    <property type="protein sequence ID" value="KAH3846781.1"/>
    <property type="molecule type" value="Genomic_DNA"/>
</dbReference>
<comment type="caution">
    <text evidence="1">The sequence shown here is derived from an EMBL/GenBank/DDBJ whole genome shotgun (WGS) entry which is preliminary data.</text>
</comment>
<reference evidence="1" key="1">
    <citation type="journal article" date="2019" name="bioRxiv">
        <title>The Genome of the Zebra Mussel, Dreissena polymorpha: A Resource for Invasive Species Research.</title>
        <authorList>
            <person name="McCartney M.A."/>
            <person name="Auch B."/>
            <person name="Kono T."/>
            <person name="Mallez S."/>
            <person name="Zhang Y."/>
            <person name="Obille A."/>
            <person name="Becker A."/>
            <person name="Abrahante J.E."/>
            <person name="Garbe J."/>
            <person name="Badalamenti J.P."/>
            <person name="Herman A."/>
            <person name="Mangelson H."/>
            <person name="Liachko I."/>
            <person name="Sullivan S."/>
            <person name="Sone E.D."/>
            <person name="Koren S."/>
            <person name="Silverstein K.A.T."/>
            <person name="Beckman K.B."/>
            <person name="Gohl D.M."/>
        </authorList>
    </citation>
    <scope>NUCLEOTIDE SEQUENCE</scope>
    <source>
        <strain evidence="1">Duluth1</strain>
        <tissue evidence="1">Whole animal</tissue>
    </source>
</reference>
<proteinExistence type="predicted"/>
<dbReference type="Proteomes" id="UP000828390">
    <property type="component" value="Unassembled WGS sequence"/>
</dbReference>
<name>A0A9D4QX05_DREPO</name>
<sequence length="64" mass="7493">MNQLPASGKKYSALLKKNKYIISNLMEHLRAHVQTEQFREHLTCIGLFACIIKKKSFKDKESKR</sequence>
<keyword evidence="2" id="KW-1185">Reference proteome</keyword>
<evidence type="ECO:0000313" key="2">
    <source>
        <dbReference type="Proteomes" id="UP000828390"/>
    </source>
</evidence>
<evidence type="ECO:0000313" key="1">
    <source>
        <dbReference type="EMBL" id="KAH3846781.1"/>
    </source>
</evidence>